<gene>
    <name evidence="2" type="ORF">GCM10023147_15210</name>
</gene>
<dbReference type="EMBL" id="BAABFR010000017">
    <property type="protein sequence ID" value="GAA4389005.1"/>
    <property type="molecule type" value="Genomic_DNA"/>
</dbReference>
<proteinExistence type="predicted"/>
<feature type="region of interest" description="Disordered" evidence="1">
    <location>
        <begin position="1"/>
        <end position="23"/>
    </location>
</feature>
<sequence length="233" mass="25709">MSSSRASEPMRATPLQTARARRTIHRQRSTTVFLVCDTIDHRVTSVWVPSMATSHRMVWKQGTRDAAPVAATHASGAVTASAAEELLRREVLDDTVETRHAWDSRRRALAARIPSLDSTAVGRILYPTSGASRSSVAYRRRVGDIIGLPKGRAYVYPAFQFDEFDLIPVVRQVNKALHAEADPWGTLSWWTTTSTTFEQSPLELLERGELTSAAAAKILTSEYPNVDLTAAFG</sequence>
<evidence type="ECO:0000256" key="1">
    <source>
        <dbReference type="SAM" id="MobiDB-lite"/>
    </source>
</evidence>
<accession>A0ABP8JD73</accession>
<evidence type="ECO:0008006" key="4">
    <source>
        <dbReference type="Google" id="ProtNLM"/>
    </source>
</evidence>
<keyword evidence="3" id="KW-1185">Reference proteome</keyword>
<evidence type="ECO:0000313" key="3">
    <source>
        <dbReference type="Proteomes" id="UP001500635"/>
    </source>
</evidence>
<protein>
    <recommendedName>
        <fullName evidence="4">Antitoxin Xre/MbcA/ParS-like toxin-binding domain-containing protein</fullName>
    </recommendedName>
</protein>
<reference evidence="3" key="1">
    <citation type="journal article" date="2019" name="Int. J. Syst. Evol. Microbiol.">
        <title>The Global Catalogue of Microorganisms (GCM) 10K type strain sequencing project: providing services to taxonomists for standard genome sequencing and annotation.</title>
        <authorList>
            <consortium name="The Broad Institute Genomics Platform"/>
            <consortium name="The Broad Institute Genome Sequencing Center for Infectious Disease"/>
            <person name="Wu L."/>
            <person name="Ma J."/>
        </authorList>
    </citation>
    <scope>NUCLEOTIDE SEQUENCE [LARGE SCALE GENOMIC DNA]</scope>
    <source>
        <strain evidence="3">JCM 17688</strain>
    </source>
</reference>
<evidence type="ECO:0000313" key="2">
    <source>
        <dbReference type="EMBL" id="GAA4389005.1"/>
    </source>
</evidence>
<name>A0ABP8JD73_9ACTN</name>
<organism evidence="2 3">
    <name type="scientific">Tsukamurella soli</name>
    <dbReference type="NCBI Taxonomy" id="644556"/>
    <lineage>
        <taxon>Bacteria</taxon>
        <taxon>Bacillati</taxon>
        <taxon>Actinomycetota</taxon>
        <taxon>Actinomycetes</taxon>
        <taxon>Mycobacteriales</taxon>
        <taxon>Tsukamurellaceae</taxon>
        <taxon>Tsukamurella</taxon>
    </lineage>
</organism>
<dbReference type="Proteomes" id="UP001500635">
    <property type="component" value="Unassembled WGS sequence"/>
</dbReference>
<comment type="caution">
    <text evidence="2">The sequence shown here is derived from an EMBL/GenBank/DDBJ whole genome shotgun (WGS) entry which is preliminary data.</text>
</comment>